<organism evidence="2 3">
    <name type="scientific">Protopolystoma xenopodis</name>
    <dbReference type="NCBI Taxonomy" id="117903"/>
    <lineage>
        <taxon>Eukaryota</taxon>
        <taxon>Metazoa</taxon>
        <taxon>Spiralia</taxon>
        <taxon>Lophotrochozoa</taxon>
        <taxon>Platyhelminthes</taxon>
        <taxon>Monogenea</taxon>
        <taxon>Polyopisthocotylea</taxon>
        <taxon>Polystomatidea</taxon>
        <taxon>Polystomatidae</taxon>
        <taxon>Protopolystoma</taxon>
    </lineage>
</organism>
<evidence type="ECO:0000313" key="2">
    <source>
        <dbReference type="EMBL" id="VEL27610.1"/>
    </source>
</evidence>
<dbReference type="EMBL" id="CAAALY010088469">
    <property type="protein sequence ID" value="VEL27610.1"/>
    <property type="molecule type" value="Genomic_DNA"/>
</dbReference>
<proteinExistence type="predicted"/>
<gene>
    <name evidence="2" type="ORF">PXEA_LOCUS21050</name>
</gene>
<sequence length="153" mass="17197">MPVISDIGELRLFEGSAFLFAAPCTLLNWPLFTPSYLTGFSILSRFALRCCLRISTRKRLPVCPITCVLPSSLCAHLVLPDSSLPELEPELGEYSFKASKKIALSMRPLCCPDFLQAYMLSKCTMIDRSMLTHTYVHMFSCNAIYHTLYQCVG</sequence>
<keyword evidence="3" id="KW-1185">Reference proteome</keyword>
<keyword evidence="1" id="KW-0472">Membrane</keyword>
<dbReference type="Proteomes" id="UP000784294">
    <property type="component" value="Unassembled WGS sequence"/>
</dbReference>
<dbReference type="AlphaFoldDB" id="A0A448X472"/>
<name>A0A448X472_9PLAT</name>
<protein>
    <submittedName>
        <fullName evidence="2">Uncharacterized protein</fullName>
    </submittedName>
</protein>
<accession>A0A448X472</accession>
<evidence type="ECO:0000313" key="3">
    <source>
        <dbReference type="Proteomes" id="UP000784294"/>
    </source>
</evidence>
<reference evidence="2" key="1">
    <citation type="submission" date="2018-11" db="EMBL/GenBank/DDBJ databases">
        <authorList>
            <consortium name="Pathogen Informatics"/>
        </authorList>
    </citation>
    <scope>NUCLEOTIDE SEQUENCE</scope>
</reference>
<keyword evidence="1" id="KW-0812">Transmembrane</keyword>
<feature type="transmembrane region" description="Helical" evidence="1">
    <location>
        <begin position="35"/>
        <end position="52"/>
    </location>
</feature>
<comment type="caution">
    <text evidence="2">The sequence shown here is derived from an EMBL/GenBank/DDBJ whole genome shotgun (WGS) entry which is preliminary data.</text>
</comment>
<evidence type="ECO:0000256" key="1">
    <source>
        <dbReference type="SAM" id="Phobius"/>
    </source>
</evidence>
<keyword evidence="1" id="KW-1133">Transmembrane helix</keyword>